<protein>
    <submittedName>
        <fullName evidence="6">LacI family transcriptional regulator, fructose operon transcriptional repressor</fullName>
    </submittedName>
</protein>
<dbReference type="InterPro" id="IPR046335">
    <property type="entry name" value="LacI/GalR-like_sensor"/>
</dbReference>
<dbReference type="PANTHER" id="PTHR30146">
    <property type="entry name" value="LACI-RELATED TRANSCRIPTIONAL REPRESSOR"/>
    <property type="match status" value="1"/>
</dbReference>
<evidence type="ECO:0000313" key="7">
    <source>
        <dbReference type="Proteomes" id="UP000190774"/>
    </source>
</evidence>
<accession>A0A1T4Z751</accession>
<dbReference type="AlphaFoldDB" id="A0A1T4Z751"/>
<dbReference type="PROSITE" id="PS00356">
    <property type="entry name" value="HTH_LACI_1"/>
    <property type="match status" value="1"/>
</dbReference>
<dbReference type="Pfam" id="PF13377">
    <property type="entry name" value="Peripla_BP_3"/>
    <property type="match status" value="1"/>
</dbReference>
<dbReference type="EMBL" id="FUYE01000040">
    <property type="protein sequence ID" value="SKB09415.1"/>
    <property type="molecule type" value="Genomic_DNA"/>
</dbReference>
<feature type="region of interest" description="Disordered" evidence="4">
    <location>
        <begin position="334"/>
        <end position="362"/>
    </location>
</feature>
<evidence type="ECO:0000256" key="3">
    <source>
        <dbReference type="ARBA" id="ARBA00023163"/>
    </source>
</evidence>
<dbReference type="CDD" id="cd01392">
    <property type="entry name" value="HTH_LacI"/>
    <property type="match status" value="1"/>
</dbReference>
<dbReference type="SUPFAM" id="SSF53822">
    <property type="entry name" value="Periplasmic binding protein-like I"/>
    <property type="match status" value="1"/>
</dbReference>
<organism evidence="6 7">
    <name type="scientific">Prosthecobacter debontii</name>
    <dbReference type="NCBI Taxonomy" id="48467"/>
    <lineage>
        <taxon>Bacteria</taxon>
        <taxon>Pseudomonadati</taxon>
        <taxon>Verrucomicrobiota</taxon>
        <taxon>Verrucomicrobiia</taxon>
        <taxon>Verrucomicrobiales</taxon>
        <taxon>Verrucomicrobiaceae</taxon>
        <taxon>Prosthecobacter</taxon>
    </lineage>
</organism>
<dbReference type="InterPro" id="IPR010982">
    <property type="entry name" value="Lambda_DNA-bd_dom_sf"/>
</dbReference>
<name>A0A1T4Z751_9BACT</name>
<dbReference type="Gene3D" id="1.10.260.40">
    <property type="entry name" value="lambda repressor-like DNA-binding domains"/>
    <property type="match status" value="1"/>
</dbReference>
<keyword evidence="1" id="KW-0805">Transcription regulation</keyword>
<evidence type="ECO:0000256" key="1">
    <source>
        <dbReference type="ARBA" id="ARBA00023015"/>
    </source>
</evidence>
<sequence>MDRSITMLEVAKAARVSCATVSRALRDDPRITPEVIERVKAEATKLGYSPNPLIQALMTQRRRKQSHEGEALALITNVPDNGWQKKDVCLWYLKGIQKRARQLGYHLEIFSLGSLKGDAERLRKVLQARGIRGVILGFSEKDDQPMKLDVSDFCVVGLSTYFRQLPVDRVQLHGFFNVKLAFEKMRAQGYRRPALIAPVRNNTIVGGQWSAAALNEQWQRPVEEQCPPLIVEGDQVNMTLFRQWMEQHQPDALLVYKFNALELLERLRLKVPEDIGVAYLFGTETERQNMAGIDGNLDQVGAAAVDLLVQKMHVHDRGIPEHLRDVLITGSWKDGPSLPVRPAQKRSAPLSKKTPAPARAQR</sequence>
<dbReference type="RefSeq" id="WP_078816229.1">
    <property type="nucleotide sequence ID" value="NZ_FUYE01000040.1"/>
</dbReference>
<dbReference type="Pfam" id="PF00356">
    <property type="entry name" value="LacI"/>
    <property type="match status" value="1"/>
</dbReference>
<reference evidence="7" key="1">
    <citation type="submission" date="2017-02" db="EMBL/GenBank/DDBJ databases">
        <authorList>
            <person name="Varghese N."/>
            <person name="Submissions S."/>
        </authorList>
    </citation>
    <scope>NUCLEOTIDE SEQUENCE [LARGE SCALE GENOMIC DNA]</scope>
    <source>
        <strain evidence="7">ATCC 700200</strain>
    </source>
</reference>
<dbReference type="Gene3D" id="3.40.50.2300">
    <property type="match status" value="2"/>
</dbReference>
<proteinExistence type="predicted"/>
<feature type="domain" description="HTH lacI-type" evidence="5">
    <location>
        <begin position="5"/>
        <end position="59"/>
    </location>
</feature>
<dbReference type="PANTHER" id="PTHR30146:SF109">
    <property type="entry name" value="HTH-TYPE TRANSCRIPTIONAL REGULATOR GALS"/>
    <property type="match status" value="1"/>
</dbReference>
<dbReference type="Proteomes" id="UP000190774">
    <property type="component" value="Unassembled WGS sequence"/>
</dbReference>
<evidence type="ECO:0000313" key="6">
    <source>
        <dbReference type="EMBL" id="SKB09415.1"/>
    </source>
</evidence>
<dbReference type="OrthoDB" id="184082at2"/>
<dbReference type="InterPro" id="IPR028082">
    <property type="entry name" value="Peripla_BP_I"/>
</dbReference>
<gene>
    <name evidence="6" type="ORF">SAMN02745166_05145</name>
</gene>
<keyword evidence="2" id="KW-0238">DNA-binding</keyword>
<keyword evidence="7" id="KW-1185">Reference proteome</keyword>
<dbReference type="SMART" id="SM00354">
    <property type="entry name" value="HTH_LACI"/>
    <property type="match status" value="1"/>
</dbReference>
<dbReference type="SUPFAM" id="SSF47413">
    <property type="entry name" value="lambda repressor-like DNA-binding domains"/>
    <property type="match status" value="1"/>
</dbReference>
<keyword evidence="3" id="KW-0804">Transcription</keyword>
<dbReference type="GO" id="GO:0000976">
    <property type="term" value="F:transcription cis-regulatory region binding"/>
    <property type="evidence" value="ECO:0007669"/>
    <property type="project" value="TreeGrafter"/>
</dbReference>
<evidence type="ECO:0000256" key="4">
    <source>
        <dbReference type="SAM" id="MobiDB-lite"/>
    </source>
</evidence>
<dbReference type="PROSITE" id="PS50932">
    <property type="entry name" value="HTH_LACI_2"/>
    <property type="match status" value="1"/>
</dbReference>
<dbReference type="STRING" id="48467.SAMN02745166_05145"/>
<evidence type="ECO:0000259" key="5">
    <source>
        <dbReference type="PROSITE" id="PS50932"/>
    </source>
</evidence>
<dbReference type="InterPro" id="IPR000843">
    <property type="entry name" value="HTH_LacI"/>
</dbReference>
<dbReference type="GO" id="GO:0003700">
    <property type="term" value="F:DNA-binding transcription factor activity"/>
    <property type="evidence" value="ECO:0007669"/>
    <property type="project" value="TreeGrafter"/>
</dbReference>
<evidence type="ECO:0000256" key="2">
    <source>
        <dbReference type="ARBA" id="ARBA00023125"/>
    </source>
</evidence>